<accession>A0A4Y6PVW2</accession>
<gene>
    <name evidence="3" type="ORF">FIV42_17530</name>
</gene>
<proteinExistence type="predicted"/>
<dbReference type="GO" id="GO:0008684">
    <property type="term" value="F:2-oxopent-4-enoate hydratase activity"/>
    <property type="evidence" value="ECO:0007669"/>
    <property type="project" value="TreeGrafter"/>
</dbReference>
<dbReference type="EMBL" id="CP041186">
    <property type="protein sequence ID" value="QDG52472.1"/>
    <property type="molecule type" value="Genomic_DNA"/>
</dbReference>
<keyword evidence="1" id="KW-0456">Lyase</keyword>
<dbReference type="AlphaFoldDB" id="A0A4Y6PVW2"/>
<dbReference type="InterPro" id="IPR011234">
    <property type="entry name" value="Fumarylacetoacetase-like_C"/>
</dbReference>
<evidence type="ECO:0000313" key="3">
    <source>
        <dbReference type="EMBL" id="QDG52472.1"/>
    </source>
</evidence>
<dbReference type="InterPro" id="IPR036663">
    <property type="entry name" value="Fumarylacetoacetase_C_sf"/>
</dbReference>
<dbReference type="PANTHER" id="PTHR30143:SF0">
    <property type="entry name" value="2-KETO-4-PENTENOATE HYDRATASE"/>
    <property type="match status" value="1"/>
</dbReference>
<dbReference type="Proteomes" id="UP000315995">
    <property type="component" value="Chromosome"/>
</dbReference>
<evidence type="ECO:0000313" key="4">
    <source>
        <dbReference type="Proteomes" id="UP000315995"/>
    </source>
</evidence>
<dbReference type="SUPFAM" id="SSF56529">
    <property type="entry name" value="FAH"/>
    <property type="match status" value="1"/>
</dbReference>
<protein>
    <submittedName>
        <fullName evidence="3">2-keto-4-pentenoate hydratase</fullName>
    </submittedName>
</protein>
<dbReference type="RefSeq" id="WP_141198943.1">
    <property type="nucleotide sequence ID" value="NZ_CP041186.1"/>
</dbReference>
<dbReference type="Gene3D" id="3.90.850.10">
    <property type="entry name" value="Fumarylacetoacetase-like, C-terminal domain"/>
    <property type="match status" value="1"/>
</dbReference>
<accession>A0A5B8Y7M2</accession>
<sequence>MTTDFAQMLRTAQAERTPCEPLTAINNEITVEEAYAVQDENIRRRLEGGARLVGRKIGLTSHAIQEWLGVDEPDFGCLLDDMIVDDGARVDTSKLLQPRAEAELAFVLKEDLCGPGITAAQVIQATDFVVPAIEIIDSRITDWDIEYPDTIADNASSALFVLGNQPVKLEDAGDLRLAGMKLRKNGRVVSTGAGAACLGHPLHAVAWLANKLGEFDTALEPGQIILSGALGPVTDVEPGCWLEASIARVGSVRVSFR</sequence>
<organism evidence="3 4">
    <name type="scientific">Persicimonas caeni</name>
    <dbReference type="NCBI Taxonomy" id="2292766"/>
    <lineage>
        <taxon>Bacteria</taxon>
        <taxon>Deltaproteobacteria</taxon>
        <taxon>Bradymonadales</taxon>
        <taxon>Bradymonadaceae</taxon>
        <taxon>Persicimonas</taxon>
    </lineage>
</organism>
<dbReference type="OrthoDB" id="9792137at2"/>
<dbReference type="GO" id="GO:0005737">
    <property type="term" value="C:cytoplasm"/>
    <property type="evidence" value="ECO:0007669"/>
    <property type="project" value="TreeGrafter"/>
</dbReference>
<evidence type="ECO:0000256" key="1">
    <source>
        <dbReference type="ARBA" id="ARBA00023239"/>
    </source>
</evidence>
<name>A0A4Y6PVW2_PERCE</name>
<dbReference type="PANTHER" id="PTHR30143">
    <property type="entry name" value="ACID HYDRATASE"/>
    <property type="match status" value="1"/>
</dbReference>
<reference evidence="3 4" key="1">
    <citation type="submission" date="2019-06" db="EMBL/GenBank/DDBJ databases">
        <title>Persicimonas caeni gen. nov., sp. nov., a predatory bacterium isolated from solar saltern.</title>
        <authorList>
            <person name="Wang S."/>
        </authorList>
    </citation>
    <scope>NUCLEOTIDE SEQUENCE [LARGE SCALE GENOMIC DNA]</scope>
    <source>
        <strain evidence="3 4">YN101</strain>
    </source>
</reference>
<feature type="domain" description="Fumarylacetoacetase-like C-terminal" evidence="2">
    <location>
        <begin position="68"/>
        <end position="254"/>
    </location>
</feature>
<keyword evidence="4" id="KW-1185">Reference proteome</keyword>
<evidence type="ECO:0000259" key="2">
    <source>
        <dbReference type="Pfam" id="PF01557"/>
    </source>
</evidence>
<dbReference type="InterPro" id="IPR050772">
    <property type="entry name" value="Hydratase-Decarb/MhpD_sf"/>
</dbReference>
<dbReference type="Pfam" id="PF01557">
    <property type="entry name" value="FAA_hydrolase"/>
    <property type="match status" value="1"/>
</dbReference>